<name>E0VWS2_PEDHC</name>
<dbReference type="HOGENOM" id="CLU_030431_1_1_1"/>
<dbReference type="GeneID" id="8235749"/>
<keyword evidence="3" id="KW-0472">Membrane</keyword>
<reference evidence="4" key="2">
    <citation type="submission" date="2007-04" db="EMBL/GenBank/DDBJ databases">
        <title>The genome of the human body louse.</title>
        <authorList>
            <consortium name="The Human Body Louse Genome Consortium"/>
            <person name="Kirkness E."/>
            <person name="Walenz B."/>
            <person name="Hass B."/>
            <person name="Bruggner R."/>
            <person name="Strausberg R."/>
        </authorList>
    </citation>
    <scope>NUCLEOTIDE SEQUENCE</scope>
    <source>
        <strain evidence="4">USDA</strain>
    </source>
</reference>
<dbReference type="SUPFAM" id="SSF53254">
    <property type="entry name" value="Phosphoglycerate mutase-like"/>
    <property type="match status" value="1"/>
</dbReference>
<gene>
    <name evidence="5" type="primary">8235749</name>
    <name evidence="4" type="ORF">Phum_PHUM490660</name>
</gene>
<dbReference type="CDD" id="cd07061">
    <property type="entry name" value="HP_HAP_like"/>
    <property type="match status" value="1"/>
</dbReference>
<dbReference type="InterPro" id="IPR029033">
    <property type="entry name" value="His_PPase_superfam"/>
</dbReference>
<dbReference type="EnsemblMetazoa" id="PHUM490660-RA">
    <property type="protein sequence ID" value="PHUM490660-PA"/>
    <property type="gene ID" value="PHUM490660"/>
</dbReference>
<accession>E0VWS2</accession>
<keyword evidence="4" id="KW-0378">Hydrolase</keyword>
<dbReference type="STRING" id="121224.E0VWS2"/>
<dbReference type="OMA" id="CENHPPD"/>
<reference evidence="5" key="3">
    <citation type="submission" date="2020-05" db="UniProtKB">
        <authorList>
            <consortium name="EnsemblMetazoa"/>
        </authorList>
    </citation>
    <scope>IDENTIFICATION</scope>
    <source>
        <strain evidence="5">USDA</strain>
    </source>
</reference>
<keyword evidence="6" id="KW-1185">Reference proteome</keyword>
<sequence>MPRAGSVKWYKKKESIYTILGVFAIATTFILISCFAFGFGQQSNGPRTLQLISVIFRHGDRNPTHFYPNDPYKDLSYWPDGLGALTKEGKKQMYKLGKFLRRRYQGFISDKYYQDDLYTFSSDHDRCLMSAQVCLAGLYPPIEDQIWNDDINWQPIPVHTIPRNLDKLIVVKKPCPMYDKELNETYYNEFFIKINEDNNDLYKYLTKHTGSQINSLTAVESLFNTLEVEDKMKLKLPDWTKKYFNKMKELAMLNLASLTFTPISKKLKGGPLIKEVVQHMSQRILGLKQPSKKIYLYSSHDVTLISVLRALGIEDIDKPDYGSSIIFELHQKLTDGDHFVKLLYLNNTEQTDPVDLRIPQCGEDECKLKDFITITKPLVPTNWEDECQIS</sequence>
<dbReference type="AlphaFoldDB" id="E0VWS2"/>
<proteinExistence type="inferred from homology"/>
<dbReference type="eggNOG" id="KOG3720">
    <property type="taxonomic scope" value="Eukaryota"/>
</dbReference>
<evidence type="ECO:0000313" key="4">
    <source>
        <dbReference type="EMBL" id="EEB17828.1"/>
    </source>
</evidence>
<dbReference type="EMBL" id="DS235824">
    <property type="protein sequence ID" value="EEB17828.1"/>
    <property type="molecule type" value="Genomic_DNA"/>
</dbReference>
<dbReference type="Proteomes" id="UP000009046">
    <property type="component" value="Unassembled WGS sequence"/>
</dbReference>
<dbReference type="PANTHER" id="PTHR11567">
    <property type="entry name" value="ACID PHOSPHATASE-RELATED"/>
    <property type="match status" value="1"/>
</dbReference>
<keyword evidence="3" id="KW-0812">Transmembrane</keyword>
<dbReference type="InterPro" id="IPR050645">
    <property type="entry name" value="Histidine_acid_phosphatase"/>
</dbReference>
<dbReference type="CTD" id="8235749"/>
<dbReference type="RefSeq" id="XP_002430566.1">
    <property type="nucleotide sequence ID" value="XM_002430521.1"/>
</dbReference>
<dbReference type="VEuPathDB" id="VectorBase:PHUM490660"/>
<comment type="catalytic activity">
    <reaction evidence="1">
        <text>a phosphate monoester + H2O = an alcohol + phosphate</text>
        <dbReference type="Rhea" id="RHEA:15017"/>
        <dbReference type="ChEBI" id="CHEBI:15377"/>
        <dbReference type="ChEBI" id="CHEBI:30879"/>
        <dbReference type="ChEBI" id="CHEBI:43474"/>
        <dbReference type="ChEBI" id="CHEBI:67140"/>
        <dbReference type="EC" id="3.1.3.2"/>
    </reaction>
</comment>
<evidence type="ECO:0000256" key="3">
    <source>
        <dbReference type="SAM" id="Phobius"/>
    </source>
</evidence>
<dbReference type="InParanoid" id="E0VWS2"/>
<evidence type="ECO:0000313" key="6">
    <source>
        <dbReference type="Proteomes" id="UP000009046"/>
    </source>
</evidence>
<dbReference type="Pfam" id="PF00328">
    <property type="entry name" value="His_Phos_2"/>
    <property type="match status" value="1"/>
</dbReference>
<evidence type="ECO:0000256" key="2">
    <source>
        <dbReference type="ARBA" id="ARBA00005375"/>
    </source>
</evidence>
<dbReference type="InterPro" id="IPR000560">
    <property type="entry name" value="His_Pase_clade-2"/>
</dbReference>
<feature type="transmembrane region" description="Helical" evidence="3">
    <location>
        <begin position="16"/>
        <end position="39"/>
    </location>
</feature>
<keyword evidence="3" id="KW-1133">Transmembrane helix</keyword>
<evidence type="ECO:0000313" key="5">
    <source>
        <dbReference type="EnsemblMetazoa" id="PHUM490660-PA"/>
    </source>
</evidence>
<dbReference type="InterPro" id="IPR033379">
    <property type="entry name" value="Acid_Pase_AS"/>
</dbReference>
<protein>
    <submittedName>
        <fullName evidence="4">Lysosomal acid phosphatase, putative</fullName>
        <ecNumber evidence="4">3.1.3.2</ecNumber>
    </submittedName>
</protein>
<evidence type="ECO:0000256" key="1">
    <source>
        <dbReference type="ARBA" id="ARBA00000032"/>
    </source>
</evidence>
<dbReference type="GO" id="GO:0003993">
    <property type="term" value="F:acid phosphatase activity"/>
    <property type="evidence" value="ECO:0007669"/>
    <property type="project" value="UniProtKB-EC"/>
</dbReference>
<dbReference type="PROSITE" id="PS00616">
    <property type="entry name" value="HIS_ACID_PHOSPHAT_1"/>
    <property type="match status" value="1"/>
</dbReference>
<dbReference type="FunCoup" id="E0VWS2">
    <property type="interactions" value="159"/>
</dbReference>
<dbReference type="OrthoDB" id="258392at2759"/>
<dbReference type="EC" id="3.1.3.2" evidence="4"/>
<dbReference type="Gene3D" id="3.40.50.1240">
    <property type="entry name" value="Phosphoglycerate mutase-like"/>
    <property type="match status" value="1"/>
</dbReference>
<reference evidence="4" key="1">
    <citation type="submission" date="2007-04" db="EMBL/GenBank/DDBJ databases">
        <title>Annotation of Pediculus humanus corporis strain USDA.</title>
        <authorList>
            <person name="Kirkness E."/>
            <person name="Hannick L."/>
            <person name="Hass B."/>
            <person name="Bruggner R."/>
            <person name="Lawson D."/>
            <person name="Bidwell S."/>
            <person name="Joardar V."/>
            <person name="Caler E."/>
            <person name="Walenz B."/>
            <person name="Inman J."/>
            <person name="Schobel S."/>
            <person name="Galinsky K."/>
            <person name="Amedeo P."/>
            <person name="Strausberg R."/>
        </authorList>
    </citation>
    <scope>NUCLEOTIDE SEQUENCE</scope>
    <source>
        <strain evidence="4">USDA</strain>
    </source>
</reference>
<dbReference type="KEGG" id="phu:Phum_PHUM490660"/>
<dbReference type="EMBL" id="AAZO01005937">
    <property type="status" value="NOT_ANNOTATED_CDS"/>
    <property type="molecule type" value="Genomic_DNA"/>
</dbReference>
<comment type="similarity">
    <text evidence="2">Belongs to the histidine acid phosphatase family.</text>
</comment>
<organism>
    <name type="scientific">Pediculus humanus subsp. corporis</name>
    <name type="common">Body louse</name>
    <dbReference type="NCBI Taxonomy" id="121224"/>
    <lineage>
        <taxon>Eukaryota</taxon>
        <taxon>Metazoa</taxon>
        <taxon>Ecdysozoa</taxon>
        <taxon>Arthropoda</taxon>
        <taxon>Hexapoda</taxon>
        <taxon>Insecta</taxon>
        <taxon>Pterygota</taxon>
        <taxon>Neoptera</taxon>
        <taxon>Paraneoptera</taxon>
        <taxon>Psocodea</taxon>
        <taxon>Troctomorpha</taxon>
        <taxon>Phthiraptera</taxon>
        <taxon>Anoplura</taxon>
        <taxon>Pediculidae</taxon>
        <taxon>Pediculus</taxon>
    </lineage>
</organism>
<dbReference type="PROSITE" id="PS51257">
    <property type="entry name" value="PROKAR_LIPOPROTEIN"/>
    <property type="match status" value="1"/>
</dbReference>
<dbReference type="PANTHER" id="PTHR11567:SF19">
    <property type="entry name" value="GH19849P"/>
    <property type="match status" value="1"/>
</dbReference>